<comment type="similarity">
    <text evidence="2">Belongs to the EamA transporter family.</text>
</comment>
<dbReference type="OrthoDB" id="369870at2"/>
<name>C6ATJ7_RHILS</name>
<feature type="domain" description="EamA" evidence="9">
    <location>
        <begin position="162"/>
        <end position="294"/>
    </location>
</feature>
<dbReference type="InterPro" id="IPR000620">
    <property type="entry name" value="EamA_dom"/>
</dbReference>
<feature type="transmembrane region" description="Helical" evidence="8">
    <location>
        <begin position="278"/>
        <end position="298"/>
    </location>
</feature>
<dbReference type="EMBL" id="CP001622">
    <property type="protein sequence ID" value="ACS55473.1"/>
    <property type="molecule type" value="Genomic_DNA"/>
</dbReference>
<dbReference type="Proteomes" id="UP000002256">
    <property type="component" value="Chromosome"/>
</dbReference>
<reference evidence="10 11" key="1">
    <citation type="journal article" date="2010" name="Stand. Genomic Sci.">
        <title>Complete genome sequence of Rhizobium leguminosarum bv. trifolii strain WSM1325, an effective microsymbiont of annual Mediterranean clovers.</title>
        <authorList>
            <person name="Reeve W."/>
            <person name="O'Hara G."/>
            <person name="Chain P."/>
            <person name="Ardley J."/>
            <person name="Brau L."/>
            <person name="Nandesena K."/>
            <person name="Tiwari R."/>
            <person name="Copeland A."/>
            <person name="Nolan M."/>
            <person name="Han C."/>
            <person name="Brettin T."/>
            <person name="Land M."/>
            <person name="Ovchinikova G."/>
            <person name="Ivanova N."/>
            <person name="Mavromatis K."/>
            <person name="Markowitz V."/>
            <person name="Kyrpides N."/>
            <person name="Melino V."/>
            <person name="Denton M."/>
            <person name="Yates R."/>
            <person name="Howieson J."/>
        </authorList>
    </citation>
    <scope>NUCLEOTIDE SEQUENCE [LARGE SCALE GENOMIC DNA]</scope>
    <source>
        <strain evidence="10 11">WSM1325</strain>
    </source>
</reference>
<dbReference type="PANTHER" id="PTHR22911">
    <property type="entry name" value="ACYL-MALONYL CONDENSING ENZYME-RELATED"/>
    <property type="match status" value="1"/>
</dbReference>
<accession>C6ATJ7</accession>
<dbReference type="AlphaFoldDB" id="C6ATJ7"/>
<evidence type="ECO:0000256" key="4">
    <source>
        <dbReference type="ARBA" id="ARBA00022475"/>
    </source>
</evidence>
<feature type="transmembrane region" description="Helical" evidence="8">
    <location>
        <begin position="254"/>
        <end position="272"/>
    </location>
</feature>
<dbReference type="Pfam" id="PF00892">
    <property type="entry name" value="EamA"/>
    <property type="match status" value="2"/>
</dbReference>
<dbReference type="NCBIfam" id="TIGR00688">
    <property type="entry name" value="rarD"/>
    <property type="match status" value="1"/>
</dbReference>
<keyword evidence="3" id="KW-0813">Transport</keyword>
<keyword evidence="6 8" id="KW-1133">Transmembrane helix</keyword>
<evidence type="ECO:0000256" key="8">
    <source>
        <dbReference type="SAM" id="Phobius"/>
    </source>
</evidence>
<feature type="transmembrane region" description="Helical" evidence="8">
    <location>
        <begin position="159"/>
        <end position="176"/>
    </location>
</feature>
<feature type="domain" description="EamA" evidence="9">
    <location>
        <begin position="18"/>
        <end position="152"/>
    </location>
</feature>
<feature type="transmembrane region" description="Helical" evidence="8">
    <location>
        <begin position="113"/>
        <end position="130"/>
    </location>
</feature>
<evidence type="ECO:0000256" key="7">
    <source>
        <dbReference type="ARBA" id="ARBA00023136"/>
    </source>
</evidence>
<protein>
    <submittedName>
        <fullName evidence="10">RarD protein, DMT superfamily transporter</fullName>
    </submittedName>
</protein>
<dbReference type="InterPro" id="IPR004626">
    <property type="entry name" value="RarD"/>
</dbReference>
<feature type="transmembrane region" description="Helical" evidence="8">
    <location>
        <begin position="81"/>
        <end position="101"/>
    </location>
</feature>
<dbReference type="SUPFAM" id="SSF103481">
    <property type="entry name" value="Multidrug resistance efflux transporter EmrE"/>
    <property type="match status" value="2"/>
</dbReference>
<evidence type="ECO:0000259" key="9">
    <source>
        <dbReference type="Pfam" id="PF00892"/>
    </source>
</evidence>
<comment type="subcellular location">
    <subcellularLocation>
        <location evidence="1">Cell membrane</location>
        <topology evidence="1">Multi-pass membrane protein</topology>
    </subcellularLocation>
</comment>
<feature type="transmembrane region" description="Helical" evidence="8">
    <location>
        <begin position="18"/>
        <end position="36"/>
    </location>
</feature>
<evidence type="ECO:0000256" key="5">
    <source>
        <dbReference type="ARBA" id="ARBA00022692"/>
    </source>
</evidence>
<dbReference type="InterPro" id="IPR037185">
    <property type="entry name" value="EmrE-like"/>
</dbReference>
<evidence type="ECO:0000313" key="11">
    <source>
        <dbReference type="Proteomes" id="UP000002256"/>
    </source>
</evidence>
<dbReference type="HOGENOM" id="CLU_054508_1_0_5"/>
<proteinExistence type="inferred from homology"/>
<evidence type="ECO:0000256" key="1">
    <source>
        <dbReference type="ARBA" id="ARBA00004651"/>
    </source>
</evidence>
<evidence type="ECO:0000313" key="10">
    <source>
        <dbReference type="EMBL" id="ACS55473.1"/>
    </source>
</evidence>
<sequence>MSTDASVPLAKNEDSPRGFAFALTAYLLWGFLPIYMKAVAHISPAEVIAHRIVWSLPLAGIVLIVLGRTQDIRAALSSPRMLAMAALTASLITVNWGTYVWAIGAGHSLDAALGYFINPLFSIFLGAVFLKEKLQPLQIAAIALAALAVAILALDSGGIPWVALTLAVSWGFYALLRKTLPLGPNQGFFLEVLILSGPALLYILYLEFGSGQGHLYRTGLADTTLLLGCGVITAVPLMIYANGAKLLKLSTIGIMQYIAPTMIFLIAVFVFHEPFGTARMIAFPLIWAGLFLYSWSMLKGSRGR</sequence>
<dbReference type="KEGG" id="rlg:Rleg_1178"/>
<feature type="transmembrane region" description="Helical" evidence="8">
    <location>
        <begin position="225"/>
        <end position="242"/>
    </location>
</feature>
<organism evidence="10 11">
    <name type="scientific">Rhizobium leguminosarum bv. trifolii (strain WSM1325)</name>
    <dbReference type="NCBI Taxonomy" id="395491"/>
    <lineage>
        <taxon>Bacteria</taxon>
        <taxon>Pseudomonadati</taxon>
        <taxon>Pseudomonadota</taxon>
        <taxon>Alphaproteobacteria</taxon>
        <taxon>Hyphomicrobiales</taxon>
        <taxon>Rhizobiaceae</taxon>
        <taxon>Rhizobium/Agrobacterium group</taxon>
        <taxon>Rhizobium</taxon>
    </lineage>
</organism>
<feature type="transmembrane region" description="Helical" evidence="8">
    <location>
        <begin position="188"/>
        <end position="205"/>
    </location>
</feature>
<dbReference type="PANTHER" id="PTHR22911:SF137">
    <property type="entry name" value="SOLUTE CARRIER FAMILY 35 MEMBER G2-RELATED"/>
    <property type="match status" value="1"/>
</dbReference>
<feature type="transmembrane region" description="Helical" evidence="8">
    <location>
        <begin position="48"/>
        <end position="69"/>
    </location>
</feature>
<keyword evidence="7 8" id="KW-0472">Membrane</keyword>
<evidence type="ECO:0000256" key="2">
    <source>
        <dbReference type="ARBA" id="ARBA00007362"/>
    </source>
</evidence>
<gene>
    <name evidence="10" type="ordered locus">Rleg_1178</name>
</gene>
<evidence type="ECO:0000256" key="6">
    <source>
        <dbReference type="ARBA" id="ARBA00022989"/>
    </source>
</evidence>
<feature type="transmembrane region" description="Helical" evidence="8">
    <location>
        <begin position="137"/>
        <end position="153"/>
    </location>
</feature>
<evidence type="ECO:0000256" key="3">
    <source>
        <dbReference type="ARBA" id="ARBA00022448"/>
    </source>
</evidence>
<keyword evidence="4" id="KW-1003">Cell membrane</keyword>
<keyword evidence="5 8" id="KW-0812">Transmembrane</keyword>
<dbReference type="GO" id="GO:0005886">
    <property type="term" value="C:plasma membrane"/>
    <property type="evidence" value="ECO:0007669"/>
    <property type="project" value="UniProtKB-SubCell"/>
</dbReference>